<keyword evidence="3 6" id="KW-0812">Transmembrane</keyword>
<evidence type="ECO:0008006" key="9">
    <source>
        <dbReference type="Google" id="ProtNLM"/>
    </source>
</evidence>
<name>A0A3E2N913_9FIRM</name>
<organism evidence="7 8">
    <name type="scientific">Lacrimispora amygdalina</name>
    <dbReference type="NCBI Taxonomy" id="253257"/>
    <lineage>
        <taxon>Bacteria</taxon>
        <taxon>Bacillati</taxon>
        <taxon>Bacillota</taxon>
        <taxon>Clostridia</taxon>
        <taxon>Lachnospirales</taxon>
        <taxon>Lachnospiraceae</taxon>
        <taxon>Lacrimispora</taxon>
    </lineage>
</organism>
<accession>A0A3E2N913</accession>
<dbReference type="GO" id="GO:0042910">
    <property type="term" value="F:xenobiotic transmembrane transporter activity"/>
    <property type="evidence" value="ECO:0007669"/>
    <property type="project" value="InterPro"/>
</dbReference>
<reference evidence="7 8" key="1">
    <citation type="submission" date="2018-07" db="EMBL/GenBank/DDBJ databases">
        <title>New species, Clostridium PI-S10-A1B.</title>
        <authorList>
            <person name="Krishna G."/>
            <person name="Summeta K."/>
            <person name="Shikha S."/>
            <person name="Prabhu P.B."/>
            <person name="Suresh K."/>
        </authorList>
    </citation>
    <scope>NUCLEOTIDE SEQUENCE [LARGE SCALE GENOMIC DNA]</scope>
    <source>
        <strain evidence="7 8">PI-S10-A1B</strain>
    </source>
</reference>
<sequence>MALCLYLVFQKGFQSIAGFNFGAKKLDRVRESIHFSIKITTGFCLLLSIICAVFSKNIISIFADNNQEVISTGIQAILMQSFSFVFFGFYTVYSSLLLALGKVKEGFFLGLCRQGICLIPLLIILPSVLGKTGILISKPVADIISVFITFIFVRITSKFLKETENKIREDFMINLLF</sequence>
<keyword evidence="4 6" id="KW-1133">Transmembrane helix</keyword>
<dbReference type="PANTHER" id="PTHR43823">
    <property type="entry name" value="SPORULATION PROTEIN YKVU"/>
    <property type="match status" value="1"/>
</dbReference>
<comment type="caution">
    <text evidence="7">The sequence shown here is derived from an EMBL/GenBank/DDBJ whole genome shotgun (WGS) entry which is preliminary data.</text>
</comment>
<feature type="transmembrane region" description="Helical" evidence="6">
    <location>
        <begin position="75"/>
        <end position="100"/>
    </location>
</feature>
<dbReference type="OrthoDB" id="9811110at2"/>
<feature type="transmembrane region" description="Helical" evidence="6">
    <location>
        <begin position="135"/>
        <end position="153"/>
    </location>
</feature>
<dbReference type="InterPro" id="IPR002528">
    <property type="entry name" value="MATE_fam"/>
</dbReference>
<comment type="subcellular location">
    <subcellularLocation>
        <location evidence="1">Cell membrane</location>
        <topology evidence="1">Multi-pass membrane protein</topology>
    </subcellularLocation>
</comment>
<dbReference type="Pfam" id="PF01554">
    <property type="entry name" value="MatE"/>
    <property type="match status" value="1"/>
</dbReference>
<dbReference type="EMBL" id="QOHO01000060">
    <property type="protein sequence ID" value="RFZ77472.1"/>
    <property type="molecule type" value="Genomic_DNA"/>
</dbReference>
<evidence type="ECO:0000256" key="3">
    <source>
        <dbReference type="ARBA" id="ARBA00022692"/>
    </source>
</evidence>
<dbReference type="PANTHER" id="PTHR43823:SF3">
    <property type="entry name" value="MULTIDRUG EXPORT PROTEIN MEPA"/>
    <property type="match status" value="1"/>
</dbReference>
<dbReference type="GO" id="GO:0015297">
    <property type="term" value="F:antiporter activity"/>
    <property type="evidence" value="ECO:0007669"/>
    <property type="project" value="InterPro"/>
</dbReference>
<evidence type="ECO:0000256" key="5">
    <source>
        <dbReference type="ARBA" id="ARBA00023136"/>
    </source>
</evidence>
<keyword evidence="2" id="KW-1003">Cell membrane</keyword>
<feature type="transmembrane region" description="Helical" evidence="6">
    <location>
        <begin position="107"/>
        <end position="129"/>
    </location>
</feature>
<feature type="transmembrane region" description="Helical" evidence="6">
    <location>
        <begin position="35"/>
        <end position="55"/>
    </location>
</feature>
<evidence type="ECO:0000256" key="6">
    <source>
        <dbReference type="SAM" id="Phobius"/>
    </source>
</evidence>
<protein>
    <recommendedName>
        <fullName evidence="9">MATE family efflux transporter</fullName>
    </recommendedName>
</protein>
<keyword evidence="5 6" id="KW-0472">Membrane</keyword>
<evidence type="ECO:0000313" key="8">
    <source>
        <dbReference type="Proteomes" id="UP000260680"/>
    </source>
</evidence>
<evidence type="ECO:0000256" key="2">
    <source>
        <dbReference type="ARBA" id="ARBA00022475"/>
    </source>
</evidence>
<evidence type="ECO:0000313" key="7">
    <source>
        <dbReference type="EMBL" id="RFZ77472.1"/>
    </source>
</evidence>
<dbReference type="GO" id="GO:0005886">
    <property type="term" value="C:plasma membrane"/>
    <property type="evidence" value="ECO:0007669"/>
    <property type="project" value="UniProtKB-SubCell"/>
</dbReference>
<proteinExistence type="predicted"/>
<dbReference type="InterPro" id="IPR051327">
    <property type="entry name" value="MATE_MepA_subfamily"/>
</dbReference>
<evidence type="ECO:0000256" key="1">
    <source>
        <dbReference type="ARBA" id="ARBA00004651"/>
    </source>
</evidence>
<evidence type="ECO:0000256" key="4">
    <source>
        <dbReference type="ARBA" id="ARBA00022989"/>
    </source>
</evidence>
<gene>
    <name evidence="7" type="ORF">DS742_18125</name>
</gene>
<dbReference type="AlphaFoldDB" id="A0A3E2N913"/>
<dbReference type="Proteomes" id="UP000260680">
    <property type="component" value="Unassembled WGS sequence"/>
</dbReference>